<keyword evidence="2" id="KW-0663">Pyridoxal phosphate</keyword>
<dbReference type="AlphaFoldDB" id="A0A916N693"/>
<dbReference type="Pfam" id="PF00202">
    <property type="entry name" value="Aminotran_3"/>
    <property type="match status" value="1"/>
</dbReference>
<evidence type="ECO:0000259" key="3">
    <source>
        <dbReference type="Pfam" id="PF04909"/>
    </source>
</evidence>
<dbReference type="InterPro" id="IPR049704">
    <property type="entry name" value="Aminotrans_3_PPA_site"/>
</dbReference>
<evidence type="ECO:0000313" key="4">
    <source>
        <dbReference type="EMBL" id="CAG5002410.1"/>
    </source>
</evidence>
<keyword evidence="4" id="KW-0413">Isomerase</keyword>
<keyword evidence="5" id="KW-1185">Reference proteome</keyword>
<dbReference type="InterPro" id="IPR015422">
    <property type="entry name" value="PyrdxlP-dep_Trfase_small"/>
</dbReference>
<reference evidence="4" key="1">
    <citation type="submission" date="2021-04" db="EMBL/GenBank/DDBJ databases">
        <authorList>
            <person name="Rodrigo-Torres L."/>
            <person name="Arahal R. D."/>
            <person name="Lucena T."/>
        </authorList>
    </citation>
    <scope>NUCLEOTIDE SEQUENCE</scope>
    <source>
        <strain evidence="4">CECT 9275</strain>
    </source>
</reference>
<dbReference type="GO" id="GO:0008483">
    <property type="term" value="F:transaminase activity"/>
    <property type="evidence" value="ECO:0007669"/>
    <property type="project" value="InterPro"/>
</dbReference>
<gene>
    <name evidence="4" type="primary">hemL_2</name>
    <name evidence="4" type="ORF">DYBT9275_02885</name>
</gene>
<dbReference type="Gene3D" id="3.90.1150.10">
    <property type="entry name" value="Aspartate Aminotransferase, domain 1"/>
    <property type="match status" value="1"/>
</dbReference>
<dbReference type="SUPFAM" id="SSF53383">
    <property type="entry name" value="PLP-dependent transferases"/>
    <property type="match status" value="1"/>
</dbReference>
<evidence type="ECO:0000256" key="1">
    <source>
        <dbReference type="ARBA" id="ARBA00001933"/>
    </source>
</evidence>
<dbReference type="InterPro" id="IPR032466">
    <property type="entry name" value="Metal_Hydrolase"/>
</dbReference>
<protein>
    <submittedName>
        <fullName evidence="4">Glutamate-1-semialdehyde 2,1-aminomutase</fullName>
        <ecNumber evidence="4">5.4.3.8</ecNumber>
    </submittedName>
</protein>
<accession>A0A916N693</accession>
<dbReference type="EC" id="5.4.3.8" evidence="4"/>
<comment type="caution">
    <text evidence="4">The sequence shown here is derived from an EMBL/GenBank/DDBJ whole genome shotgun (WGS) entry which is preliminary data.</text>
</comment>
<dbReference type="GO" id="GO:0030170">
    <property type="term" value="F:pyridoxal phosphate binding"/>
    <property type="evidence" value="ECO:0007669"/>
    <property type="project" value="InterPro"/>
</dbReference>
<dbReference type="InterPro" id="IPR005814">
    <property type="entry name" value="Aminotrans_3"/>
</dbReference>
<dbReference type="PANTHER" id="PTHR43713:SF3">
    <property type="entry name" value="GLUTAMATE-1-SEMIALDEHYDE 2,1-AMINOMUTASE 1, CHLOROPLASTIC-RELATED"/>
    <property type="match status" value="1"/>
</dbReference>
<dbReference type="EMBL" id="CAJRAF010000002">
    <property type="protein sequence ID" value="CAG5002410.1"/>
    <property type="molecule type" value="Genomic_DNA"/>
</dbReference>
<evidence type="ECO:0000313" key="5">
    <source>
        <dbReference type="Proteomes" id="UP000680038"/>
    </source>
</evidence>
<dbReference type="InterPro" id="IPR015424">
    <property type="entry name" value="PyrdxlP-dep_Trfase"/>
</dbReference>
<organism evidence="4 5">
    <name type="scientific">Dyadobacter helix</name>
    <dbReference type="NCBI Taxonomy" id="2822344"/>
    <lineage>
        <taxon>Bacteria</taxon>
        <taxon>Pseudomonadati</taxon>
        <taxon>Bacteroidota</taxon>
        <taxon>Cytophagia</taxon>
        <taxon>Cytophagales</taxon>
        <taxon>Spirosomataceae</taxon>
        <taxon>Dyadobacter</taxon>
    </lineage>
</organism>
<dbReference type="Gene3D" id="3.40.640.10">
    <property type="entry name" value="Type I PLP-dependent aspartate aminotransferase-like (Major domain)"/>
    <property type="match status" value="1"/>
</dbReference>
<dbReference type="Proteomes" id="UP000680038">
    <property type="component" value="Unassembled WGS sequence"/>
</dbReference>
<dbReference type="Gene3D" id="3.20.20.140">
    <property type="entry name" value="Metal-dependent hydrolases"/>
    <property type="match status" value="1"/>
</dbReference>
<name>A0A916N693_9BACT</name>
<sequence>MKYTNLLTAPDQALIGSRLNDFIPTEIYDIHVHPYDPAHFAPGTWAFLEGAGVLGCAEHRAALQQYMPVKTIHGLYFGMPHKSSNRQEMNRWVHSEVVNNGTSLSRSLMVVSPLDDPQEIAGNLRSGRFTGLKVYHCYAARPDTMNASVTEYAPEWMWELLHETKGVLLLHIVRDGAMDDADNQKEIRRLCRTYPNVRLILAHVARSFNYRNARSGLYSLVDLDNAVIDTSAVTESESFAAALRILGPKRVLWGSDFAVSEARGRCVTTGGYFYWLHPETIAPEHKPATTNEMTLIGIESLLTLREACDDAGMTPSDVQDIFLNNALRLLSPHLPSNALPEESTGPDYWKKAREVISGGTGLLSKRAEMFDGKQWPAYFSKSAGCEVWDMNGKRYIDFAGGIGAVLLGYADPDVNAAVTRRIAQGSYSSLVNPQEVELAATLLDLHPWAGKVRYARGGGEAMMMAVRIARASTGRSGVAFCGYHGWHDWYLAANLGEHDALDGHLLPGLAPSGVPRELKGTSVPFRFNDMASFESALQTLGTNLAAVVMEPMRSQFPQDEFIAKVAARCRQNGGVFVVDEVSSGLRYGFPGALSHIGVEPDVVVYAKAMGNGFPFGAVIGREKIMADANASFISSSYWTDGVGTAAALAVLDKMRRLNVQEVVWERGLKFKKKLNDLASLYPACCLIVGGMPVTPTLSFQLNGQALMAKKIFIQKMLEHGFLVSSSMYLMYAHEEIHVDGLLQAMEVVLSEMQEDIITGKYENTGEPQDIQPGFARLT</sequence>
<dbReference type="InterPro" id="IPR015421">
    <property type="entry name" value="PyrdxlP-dep_Trfase_major"/>
</dbReference>
<dbReference type="PANTHER" id="PTHR43713">
    <property type="entry name" value="GLUTAMATE-1-SEMIALDEHYDE 2,1-AMINOMUTASE"/>
    <property type="match status" value="1"/>
</dbReference>
<dbReference type="PROSITE" id="PS00600">
    <property type="entry name" value="AA_TRANSFER_CLASS_3"/>
    <property type="match status" value="1"/>
</dbReference>
<dbReference type="GO" id="GO:0042286">
    <property type="term" value="F:glutamate-1-semialdehyde 2,1-aminomutase activity"/>
    <property type="evidence" value="ECO:0007669"/>
    <property type="project" value="UniProtKB-EC"/>
</dbReference>
<comment type="cofactor">
    <cofactor evidence="1">
        <name>pyridoxal 5'-phosphate</name>
        <dbReference type="ChEBI" id="CHEBI:597326"/>
    </cofactor>
</comment>
<dbReference type="Pfam" id="PF04909">
    <property type="entry name" value="Amidohydro_2"/>
    <property type="match status" value="1"/>
</dbReference>
<proteinExistence type="predicted"/>
<dbReference type="InterPro" id="IPR006680">
    <property type="entry name" value="Amidohydro-rel"/>
</dbReference>
<evidence type="ECO:0000256" key="2">
    <source>
        <dbReference type="ARBA" id="ARBA00022898"/>
    </source>
</evidence>
<dbReference type="SUPFAM" id="SSF51556">
    <property type="entry name" value="Metallo-dependent hydrolases"/>
    <property type="match status" value="1"/>
</dbReference>
<dbReference type="RefSeq" id="WP_215239448.1">
    <property type="nucleotide sequence ID" value="NZ_CAJRAF010000002.1"/>
</dbReference>
<dbReference type="GO" id="GO:0016787">
    <property type="term" value="F:hydrolase activity"/>
    <property type="evidence" value="ECO:0007669"/>
    <property type="project" value="InterPro"/>
</dbReference>
<feature type="domain" description="Amidohydrolase-related" evidence="3">
    <location>
        <begin position="156"/>
        <end position="330"/>
    </location>
</feature>